<proteinExistence type="predicted"/>
<dbReference type="Pfam" id="PF04657">
    <property type="entry name" value="DMT_YdcZ"/>
    <property type="match status" value="1"/>
</dbReference>
<keyword evidence="1" id="KW-0472">Membrane</keyword>
<dbReference type="AlphaFoldDB" id="A0A6B9FHT5"/>
<dbReference type="GO" id="GO:0005886">
    <property type="term" value="C:plasma membrane"/>
    <property type="evidence" value="ECO:0007669"/>
    <property type="project" value="TreeGrafter"/>
</dbReference>
<organism evidence="2 3">
    <name type="scientific">Methylobacterium mesophilicum SR1.6/6</name>
    <dbReference type="NCBI Taxonomy" id="908290"/>
    <lineage>
        <taxon>Bacteria</taxon>
        <taxon>Pseudomonadati</taxon>
        <taxon>Pseudomonadota</taxon>
        <taxon>Alphaproteobacteria</taxon>
        <taxon>Hyphomicrobiales</taxon>
        <taxon>Methylobacteriaceae</taxon>
        <taxon>Methylobacterium</taxon>
    </lineage>
</organism>
<evidence type="ECO:0000313" key="3">
    <source>
        <dbReference type="Proteomes" id="UP000012488"/>
    </source>
</evidence>
<evidence type="ECO:0000256" key="1">
    <source>
        <dbReference type="SAM" id="Phobius"/>
    </source>
</evidence>
<dbReference type="Proteomes" id="UP000012488">
    <property type="component" value="Chromosome"/>
</dbReference>
<accession>A0A6B9FHT5</accession>
<feature type="transmembrane region" description="Helical" evidence="1">
    <location>
        <begin position="36"/>
        <end position="58"/>
    </location>
</feature>
<dbReference type="OrthoDB" id="7864805at2"/>
<dbReference type="EMBL" id="CP043538">
    <property type="protein sequence ID" value="QGY01539.1"/>
    <property type="molecule type" value="Genomic_DNA"/>
</dbReference>
<keyword evidence="1" id="KW-0812">Transmembrane</keyword>
<protein>
    <submittedName>
        <fullName evidence="2">DMT family transporter</fullName>
    </submittedName>
</protein>
<feature type="transmembrane region" description="Helical" evidence="1">
    <location>
        <begin position="96"/>
        <end position="117"/>
    </location>
</feature>
<sequence>MPILIALVAVAAGVLNTVQAGANASLNKALGQPILAALVVAGTNILVYLLAVPFLGIGWPSGARWTGVPWWAWLGGAMGAAYVLAMIILAERLGAALFTGITVTAAIVTSVALDHYGWLGFAQHSAGPWRILGGVMMIGGVALISLF</sequence>
<reference evidence="2 3" key="1">
    <citation type="journal article" date="2012" name="Genet. Mol. Biol.">
        <title>Analysis of 16S rRNA and mxaF genes revealing insights into Methylobacterium niche-specific plant association.</title>
        <authorList>
            <person name="Dourado M.N."/>
            <person name="Andreote F.D."/>
            <person name="Dini-Andreote F."/>
            <person name="Conti R."/>
            <person name="Araujo J.M."/>
            <person name="Araujo W.L."/>
        </authorList>
    </citation>
    <scope>NUCLEOTIDE SEQUENCE [LARGE SCALE GENOMIC DNA]</scope>
    <source>
        <strain evidence="2 3">SR1.6/6</strain>
    </source>
</reference>
<gene>
    <name evidence="2" type="ORF">MMSR116_06190</name>
</gene>
<dbReference type="PANTHER" id="PTHR34821:SF2">
    <property type="entry name" value="INNER MEMBRANE PROTEIN YDCZ"/>
    <property type="match status" value="1"/>
</dbReference>
<dbReference type="RefSeq" id="WP_010683266.1">
    <property type="nucleotide sequence ID" value="NZ_CP043538.1"/>
</dbReference>
<name>A0A6B9FHT5_9HYPH</name>
<dbReference type="InterPro" id="IPR006750">
    <property type="entry name" value="YdcZ"/>
</dbReference>
<feature type="transmembrane region" description="Helical" evidence="1">
    <location>
        <begin position="129"/>
        <end position="146"/>
    </location>
</feature>
<reference evidence="2 3" key="2">
    <citation type="journal article" date="2013" name="Genome Announc.">
        <title>Draft Genome Sequence of Methylobacterium mesophilicum Strain SR1.6/6, Isolated from Citrus sinensis.</title>
        <authorList>
            <person name="Marinho Almeida D."/>
            <person name="Dini-Andreote F."/>
            <person name="Camargo Neves A.A."/>
            <person name="Juca Ramos R.T."/>
            <person name="Andreote F.D."/>
            <person name="Carneiro A.R."/>
            <person name="Oliveira de Souza Lima A."/>
            <person name="Caracciolo Gomes de Sa P.H."/>
            <person name="Ribeiro Barbosa M.S."/>
            <person name="Araujo W.L."/>
            <person name="Silva A."/>
        </authorList>
    </citation>
    <scope>NUCLEOTIDE SEQUENCE [LARGE SCALE GENOMIC DNA]</scope>
    <source>
        <strain evidence="2 3">SR1.6/6</strain>
    </source>
</reference>
<keyword evidence="1" id="KW-1133">Transmembrane helix</keyword>
<evidence type="ECO:0000313" key="2">
    <source>
        <dbReference type="EMBL" id="QGY01539.1"/>
    </source>
</evidence>
<dbReference type="KEGG" id="mmes:MMSR116_06190"/>
<feature type="transmembrane region" description="Helical" evidence="1">
    <location>
        <begin position="70"/>
        <end position="90"/>
    </location>
</feature>
<dbReference type="PANTHER" id="PTHR34821">
    <property type="entry name" value="INNER MEMBRANE PROTEIN YDCZ"/>
    <property type="match status" value="1"/>
</dbReference>